<evidence type="ECO:0000313" key="2">
    <source>
        <dbReference type="Proteomes" id="UP000233837"/>
    </source>
</evidence>
<dbReference type="Gene3D" id="1.25.10.10">
    <property type="entry name" value="Leucine-rich Repeat Variant"/>
    <property type="match status" value="1"/>
</dbReference>
<protein>
    <submittedName>
        <fullName evidence="1">Protein ARABIDILLO 1</fullName>
    </submittedName>
</protein>
<accession>A0A2I0V8A3</accession>
<organism evidence="1 2">
    <name type="scientific">Dendrobium catenatum</name>
    <dbReference type="NCBI Taxonomy" id="906689"/>
    <lineage>
        <taxon>Eukaryota</taxon>
        <taxon>Viridiplantae</taxon>
        <taxon>Streptophyta</taxon>
        <taxon>Embryophyta</taxon>
        <taxon>Tracheophyta</taxon>
        <taxon>Spermatophyta</taxon>
        <taxon>Magnoliopsida</taxon>
        <taxon>Liliopsida</taxon>
        <taxon>Asparagales</taxon>
        <taxon>Orchidaceae</taxon>
        <taxon>Epidendroideae</taxon>
        <taxon>Malaxideae</taxon>
        <taxon>Dendrobiinae</taxon>
        <taxon>Dendrobium</taxon>
    </lineage>
</organism>
<gene>
    <name evidence="1" type="primary">FBX5</name>
    <name evidence="1" type="ORF">MA16_Dca027893</name>
</gene>
<dbReference type="PANTHER" id="PTHR46976:SF1">
    <property type="entry name" value="PROTEIN ARABIDILLO 1"/>
    <property type="match status" value="1"/>
</dbReference>
<sequence length="122" mass="13038">MLKLQKQLLTKGGINILAALARFTIRLVAAEAAGGLLNLSEEHKTAIAEAGDVKAQVYLIFKWPTGIDGVFERATGALANLAANEQCIMKVAMAGGVHALVMLVRSRRIFFACMPGLITCCH</sequence>
<dbReference type="SUPFAM" id="SSF48371">
    <property type="entry name" value="ARM repeat"/>
    <property type="match status" value="1"/>
</dbReference>
<dbReference type="EMBL" id="KZ505398">
    <property type="protein sequence ID" value="PKU59638.1"/>
    <property type="molecule type" value="Genomic_DNA"/>
</dbReference>
<dbReference type="PANTHER" id="PTHR46976">
    <property type="entry name" value="PROTEIN ARABIDILLO 1"/>
    <property type="match status" value="1"/>
</dbReference>
<dbReference type="AlphaFoldDB" id="A0A2I0V8A3"/>
<dbReference type="InterPro" id="IPR011989">
    <property type="entry name" value="ARM-like"/>
</dbReference>
<dbReference type="Proteomes" id="UP000233837">
    <property type="component" value="Unassembled WGS sequence"/>
</dbReference>
<keyword evidence="2" id="KW-1185">Reference proteome</keyword>
<reference evidence="1 2" key="2">
    <citation type="journal article" date="2017" name="Nature">
        <title>The Apostasia genome and the evolution of orchids.</title>
        <authorList>
            <person name="Zhang G.Q."/>
            <person name="Liu K.W."/>
            <person name="Li Z."/>
            <person name="Lohaus R."/>
            <person name="Hsiao Y.Y."/>
            <person name="Niu S.C."/>
            <person name="Wang J.Y."/>
            <person name="Lin Y.C."/>
            <person name="Xu Q."/>
            <person name="Chen L.J."/>
            <person name="Yoshida K."/>
            <person name="Fujiwara S."/>
            <person name="Wang Z.W."/>
            <person name="Zhang Y.Q."/>
            <person name="Mitsuda N."/>
            <person name="Wang M."/>
            <person name="Liu G.H."/>
            <person name="Pecoraro L."/>
            <person name="Huang H.X."/>
            <person name="Xiao X.J."/>
            <person name="Lin M."/>
            <person name="Wu X.Y."/>
            <person name="Wu W.L."/>
            <person name="Chen Y.Y."/>
            <person name="Chang S.B."/>
            <person name="Sakamoto S."/>
            <person name="Ohme-Takagi M."/>
            <person name="Yagi M."/>
            <person name="Zeng S.J."/>
            <person name="Shen C.Y."/>
            <person name="Yeh C.M."/>
            <person name="Luo Y.B."/>
            <person name="Tsai W.C."/>
            <person name="Van de Peer Y."/>
            <person name="Liu Z.J."/>
        </authorList>
    </citation>
    <scope>NUCLEOTIDE SEQUENCE [LARGE SCALE GENOMIC DNA]</scope>
    <source>
        <tissue evidence="1">The whole plant</tissue>
    </source>
</reference>
<evidence type="ECO:0000313" key="1">
    <source>
        <dbReference type="EMBL" id="PKU59638.1"/>
    </source>
</evidence>
<name>A0A2I0V8A3_9ASPA</name>
<dbReference type="InterPro" id="IPR016024">
    <property type="entry name" value="ARM-type_fold"/>
</dbReference>
<proteinExistence type="predicted"/>
<reference evidence="1 2" key="1">
    <citation type="journal article" date="2016" name="Sci. Rep.">
        <title>The Dendrobium catenatum Lindl. genome sequence provides insights into polysaccharide synthase, floral development and adaptive evolution.</title>
        <authorList>
            <person name="Zhang G.Q."/>
            <person name="Xu Q."/>
            <person name="Bian C."/>
            <person name="Tsai W.C."/>
            <person name="Yeh C.M."/>
            <person name="Liu K.W."/>
            <person name="Yoshida K."/>
            <person name="Zhang L.S."/>
            <person name="Chang S.B."/>
            <person name="Chen F."/>
            <person name="Shi Y."/>
            <person name="Su Y.Y."/>
            <person name="Zhang Y.Q."/>
            <person name="Chen L.J."/>
            <person name="Yin Y."/>
            <person name="Lin M."/>
            <person name="Huang H."/>
            <person name="Deng H."/>
            <person name="Wang Z.W."/>
            <person name="Zhu S.L."/>
            <person name="Zhao X."/>
            <person name="Deng C."/>
            <person name="Niu S.C."/>
            <person name="Huang J."/>
            <person name="Wang M."/>
            <person name="Liu G.H."/>
            <person name="Yang H.J."/>
            <person name="Xiao X.J."/>
            <person name="Hsiao Y.Y."/>
            <person name="Wu W.L."/>
            <person name="Chen Y.Y."/>
            <person name="Mitsuda N."/>
            <person name="Ohme-Takagi M."/>
            <person name="Luo Y.B."/>
            <person name="Van de Peer Y."/>
            <person name="Liu Z.J."/>
        </authorList>
    </citation>
    <scope>NUCLEOTIDE SEQUENCE [LARGE SCALE GENOMIC DNA]</scope>
    <source>
        <tissue evidence="1">The whole plant</tissue>
    </source>
</reference>